<dbReference type="InterPro" id="IPR050938">
    <property type="entry name" value="Collagen_Structural_Proteins"/>
</dbReference>
<keyword evidence="4" id="KW-1185">Reference proteome</keyword>
<protein>
    <recommendedName>
        <fullName evidence="2">Major tropism determinant N-terminal domain-containing protein</fullName>
    </recommendedName>
</protein>
<reference evidence="3 4" key="1">
    <citation type="submission" date="2023-07" db="EMBL/GenBank/DDBJ databases">
        <title>Genomic Encyclopedia of Type Strains, Phase IV (KMG-IV): sequencing the most valuable type-strain genomes for metagenomic binning, comparative biology and taxonomic classification.</title>
        <authorList>
            <person name="Goeker M."/>
        </authorList>
    </citation>
    <scope>NUCLEOTIDE SEQUENCE [LARGE SCALE GENOMIC DNA]</scope>
    <source>
        <strain evidence="3 4">DSM 105143</strain>
    </source>
</reference>
<dbReference type="Pfam" id="PF01391">
    <property type="entry name" value="Collagen"/>
    <property type="match status" value="1"/>
</dbReference>
<dbReference type="SUPFAM" id="SSF69349">
    <property type="entry name" value="Phage fibre proteins"/>
    <property type="match status" value="1"/>
</dbReference>
<dbReference type="InterPro" id="IPR041352">
    <property type="entry name" value="Mtd_N"/>
</dbReference>
<proteinExistence type="predicted"/>
<dbReference type="Gene3D" id="1.20.5.320">
    <property type="entry name" value="6-Phosphogluconate Dehydrogenase, domain 3"/>
    <property type="match status" value="2"/>
</dbReference>
<evidence type="ECO:0000313" key="4">
    <source>
        <dbReference type="Proteomes" id="UP001223079"/>
    </source>
</evidence>
<dbReference type="Pfam" id="PF18454">
    <property type="entry name" value="Mtd_N"/>
    <property type="match status" value="1"/>
</dbReference>
<comment type="caution">
    <text evidence="3">The sequence shown here is derived from an EMBL/GenBank/DDBJ whole genome shotgun (WGS) entry which is preliminary data.</text>
</comment>
<feature type="compositionally biased region" description="Low complexity" evidence="1">
    <location>
        <begin position="156"/>
        <end position="174"/>
    </location>
</feature>
<dbReference type="RefSeq" id="WP_307121208.1">
    <property type="nucleotide sequence ID" value="NZ_JAUSTM010000004.1"/>
</dbReference>
<accession>A0ABT9YPQ8</accession>
<dbReference type="EMBL" id="JAUSTM010000004">
    <property type="protein sequence ID" value="MDQ0221979.1"/>
    <property type="molecule type" value="Genomic_DNA"/>
</dbReference>
<feature type="compositionally biased region" description="Basic and acidic residues" evidence="1">
    <location>
        <begin position="141"/>
        <end position="151"/>
    </location>
</feature>
<organism evidence="3 4">
    <name type="scientific">Streptococcus moroccensis</name>
    <dbReference type="NCBI Taxonomy" id="1451356"/>
    <lineage>
        <taxon>Bacteria</taxon>
        <taxon>Bacillati</taxon>
        <taxon>Bacillota</taxon>
        <taxon>Bacilli</taxon>
        <taxon>Lactobacillales</taxon>
        <taxon>Streptococcaceae</taxon>
        <taxon>Streptococcus</taxon>
    </lineage>
</organism>
<name>A0ABT9YPQ8_9STRE</name>
<dbReference type="PANTHER" id="PTHR37456:SF6">
    <property type="entry name" value="COLLAGEN ALPHA-1(XXIII) CHAIN-LIKE ISOFORM X2"/>
    <property type="match status" value="1"/>
</dbReference>
<dbReference type="Proteomes" id="UP001223079">
    <property type="component" value="Unassembled WGS sequence"/>
</dbReference>
<feature type="region of interest" description="Disordered" evidence="1">
    <location>
        <begin position="102"/>
        <end position="184"/>
    </location>
</feature>
<dbReference type="PANTHER" id="PTHR37456">
    <property type="entry name" value="SI:CH211-266K2.1"/>
    <property type="match status" value="1"/>
</dbReference>
<dbReference type="InterPro" id="IPR008160">
    <property type="entry name" value="Collagen"/>
</dbReference>
<evidence type="ECO:0000259" key="2">
    <source>
        <dbReference type="Pfam" id="PF18454"/>
    </source>
</evidence>
<sequence>MTETIPIKVQFQRMTKSQWETSDVILLAGEIGFETDTGYAKFGDGVSRYLDLKYLTGPVGPIGPQGPTGPIGETGPIGLTGPQGPIGRAFTYSDFTEEQLADLKGPKGDRGETGPTGPIGPEGPVGPKGADGTMTFADLSEEQRETLRGPKGDAGPVGPKGEPGPKGEIGPTGPSGERGPIGLTGPQGPVGPMPELPEGLLTQSDLEGNYAPFNHTHTINQVEGLQNHINNIGKIYVNGKYLSVSIVDNGQVPSDTSGMIVFEREA</sequence>
<feature type="domain" description="Major tropism determinant N-terminal" evidence="2">
    <location>
        <begin position="9"/>
        <end position="47"/>
    </location>
</feature>
<evidence type="ECO:0000313" key="3">
    <source>
        <dbReference type="EMBL" id="MDQ0221979.1"/>
    </source>
</evidence>
<gene>
    <name evidence="3" type="ORF">J2S23_000516</name>
</gene>
<evidence type="ECO:0000256" key="1">
    <source>
        <dbReference type="SAM" id="MobiDB-lite"/>
    </source>
</evidence>